<dbReference type="PANTHER" id="PTHR30231">
    <property type="entry name" value="DNA POLYMERASE III SUBUNIT EPSILON"/>
    <property type="match status" value="1"/>
</dbReference>
<evidence type="ECO:0000313" key="4">
    <source>
        <dbReference type="EMBL" id="TYL84714.1"/>
    </source>
</evidence>
<dbReference type="InterPro" id="IPR012337">
    <property type="entry name" value="RNaseH-like_sf"/>
</dbReference>
<keyword evidence="4" id="KW-0269">Exonuclease</keyword>
<dbReference type="NCBIfam" id="NF006615">
    <property type="entry name" value="PRK09182.1"/>
    <property type="match status" value="1"/>
</dbReference>
<dbReference type="Proteomes" id="UP000324853">
    <property type="component" value="Unassembled WGS sequence"/>
</dbReference>
<dbReference type="OrthoDB" id="7427781at2"/>
<sequence>MIQNTSEPAAMAEALGRSTDYRVLRRLVPRPISTPTSGQETRVGILLDTETTGLDHRSDELIELGMVKFDYAPDGRIVGVRDTFSAFNEPSGPIPPEITALTGISDEMVAGQKIDDAAVDAFVDDSVVLIIGHNSGFDRKFSERYWPVFERKAWACSATEVDWRQHGFDGAKLGYLLNGAGYFHQAHRAVDDCHALLEILDFDLPTTGAPALAVLLDTARRKTVRIWAEHSPFELKDSLKRRGYRWSDGTDGRPKSWYVDVGECAVDDELAFLKAEIYLRDVEPRLQTLTAFTRFSSRI</sequence>
<proteinExistence type="predicted"/>
<dbReference type="InterPro" id="IPR013520">
    <property type="entry name" value="Ribonucl_H"/>
</dbReference>
<dbReference type="EMBL" id="VSSR01000021">
    <property type="protein sequence ID" value="TYL84714.1"/>
    <property type="molecule type" value="Genomic_DNA"/>
</dbReference>
<dbReference type="Pfam" id="PF00929">
    <property type="entry name" value="RNase_T"/>
    <property type="match status" value="1"/>
</dbReference>
<comment type="subunit">
    <text evidence="2">DNA polymerase III contains a core (composed of alpha, epsilon and theta chains) that associates with a tau subunit. This core dimerizes to form the POLIII' complex. PolIII' associates with the gamma complex (composed of gamma, delta, delta', psi and chi chains) and with the beta chain to form the complete DNA polymerase III complex.</text>
</comment>
<feature type="domain" description="Exonuclease" evidence="3">
    <location>
        <begin position="43"/>
        <end position="209"/>
    </location>
</feature>
<comment type="caution">
    <text evidence="4">The sequence shown here is derived from an EMBL/GenBank/DDBJ whole genome shotgun (WGS) entry which is preliminary data.</text>
</comment>
<gene>
    <name evidence="4" type="ORF">FXB38_13645</name>
</gene>
<keyword evidence="5" id="KW-1185">Reference proteome</keyword>
<dbReference type="FunFam" id="3.30.420.10:FF:000045">
    <property type="entry name" value="3'-5' exonuclease DinG"/>
    <property type="match status" value="1"/>
</dbReference>
<comment type="function">
    <text evidence="1">DNA polymerase III is a complex, multichain enzyme responsible for most of the replicative synthesis in bacteria. The epsilon subunit contain the editing function and is a proofreading 3'-5' exonuclease.</text>
</comment>
<dbReference type="GO" id="GO:0008408">
    <property type="term" value="F:3'-5' exonuclease activity"/>
    <property type="evidence" value="ECO:0007669"/>
    <property type="project" value="TreeGrafter"/>
</dbReference>
<evidence type="ECO:0000256" key="1">
    <source>
        <dbReference type="ARBA" id="ARBA00025483"/>
    </source>
</evidence>
<dbReference type="AlphaFoldDB" id="A0A5S4WTM5"/>
<dbReference type="GO" id="GO:0005829">
    <property type="term" value="C:cytosol"/>
    <property type="evidence" value="ECO:0007669"/>
    <property type="project" value="TreeGrafter"/>
</dbReference>
<dbReference type="CDD" id="cd06127">
    <property type="entry name" value="DEDDh"/>
    <property type="match status" value="1"/>
</dbReference>
<keyword evidence="4" id="KW-0540">Nuclease</keyword>
<dbReference type="SMART" id="SM00479">
    <property type="entry name" value="EXOIII"/>
    <property type="match status" value="1"/>
</dbReference>
<evidence type="ECO:0000256" key="2">
    <source>
        <dbReference type="ARBA" id="ARBA00026073"/>
    </source>
</evidence>
<evidence type="ECO:0000313" key="5">
    <source>
        <dbReference type="Proteomes" id="UP000324853"/>
    </source>
</evidence>
<reference evidence="4 5" key="1">
    <citation type="submission" date="2019-08" db="EMBL/GenBank/DDBJ databases">
        <title>Bradyrhizobium hipponensis sp. nov., a rhizobium isolated from a Lupinus angustifolius root nodule in Tunisia.</title>
        <authorList>
            <person name="Off K."/>
            <person name="Rejili M."/>
            <person name="Mars M."/>
            <person name="Brachmann A."/>
            <person name="Marin M."/>
        </authorList>
    </citation>
    <scope>NUCLEOTIDE SEQUENCE [LARGE SCALE GENOMIC DNA]</scope>
    <source>
        <strain evidence="4 5">CTAW11</strain>
    </source>
</reference>
<accession>A0A5S4WTM5</accession>
<name>A0A5S4WTM5_9BRAD</name>
<protein>
    <submittedName>
        <fullName evidence="4">3'-5' exonuclease</fullName>
    </submittedName>
</protein>
<organism evidence="4 5">
    <name type="scientific">Bradyrhizobium cytisi</name>
    <dbReference type="NCBI Taxonomy" id="515489"/>
    <lineage>
        <taxon>Bacteria</taxon>
        <taxon>Pseudomonadati</taxon>
        <taxon>Pseudomonadota</taxon>
        <taxon>Alphaproteobacteria</taxon>
        <taxon>Hyphomicrobiales</taxon>
        <taxon>Nitrobacteraceae</taxon>
        <taxon>Bradyrhizobium</taxon>
    </lineage>
</organism>
<dbReference type="PANTHER" id="PTHR30231:SF37">
    <property type="entry name" value="EXODEOXYRIBONUCLEASE 10"/>
    <property type="match status" value="1"/>
</dbReference>
<dbReference type="Gene3D" id="3.30.420.10">
    <property type="entry name" value="Ribonuclease H-like superfamily/Ribonuclease H"/>
    <property type="match status" value="1"/>
</dbReference>
<dbReference type="GO" id="GO:0003676">
    <property type="term" value="F:nucleic acid binding"/>
    <property type="evidence" value="ECO:0007669"/>
    <property type="project" value="InterPro"/>
</dbReference>
<dbReference type="RefSeq" id="WP_148751364.1">
    <property type="nucleotide sequence ID" value="NZ_VSSR01000021.1"/>
</dbReference>
<keyword evidence="4" id="KW-0378">Hydrolase</keyword>
<evidence type="ECO:0000259" key="3">
    <source>
        <dbReference type="SMART" id="SM00479"/>
    </source>
</evidence>
<dbReference type="InterPro" id="IPR036397">
    <property type="entry name" value="RNaseH_sf"/>
</dbReference>
<dbReference type="SUPFAM" id="SSF53098">
    <property type="entry name" value="Ribonuclease H-like"/>
    <property type="match status" value="1"/>
</dbReference>
<dbReference type="GO" id="GO:0045004">
    <property type="term" value="P:DNA replication proofreading"/>
    <property type="evidence" value="ECO:0007669"/>
    <property type="project" value="TreeGrafter"/>
</dbReference>